<dbReference type="EMBL" id="CAKXAJ010024441">
    <property type="protein sequence ID" value="CAH2228706.1"/>
    <property type="molecule type" value="Genomic_DNA"/>
</dbReference>
<name>A0A8S4R147_9NEOP</name>
<evidence type="ECO:0000313" key="2">
    <source>
        <dbReference type="EMBL" id="CAH2228706.1"/>
    </source>
</evidence>
<protein>
    <submittedName>
        <fullName evidence="2">Jg6570 protein</fullName>
    </submittedName>
</protein>
<accession>A0A8S4R147</accession>
<keyword evidence="3" id="KW-1185">Reference proteome</keyword>
<comment type="caution">
    <text evidence="2">The sequence shown here is derived from an EMBL/GenBank/DDBJ whole genome shotgun (WGS) entry which is preliminary data.</text>
</comment>
<feature type="region of interest" description="Disordered" evidence="1">
    <location>
        <begin position="97"/>
        <end position="123"/>
    </location>
</feature>
<organism evidence="2 3">
    <name type="scientific">Pararge aegeria aegeria</name>
    <dbReference type="NCBI Taxonomy" id="348720"/>
    <lineage>
        <taxon>Eukaryota</taxon>
        <taxon>Metazoa</taxon>
        <taxon>Ecdysozoa</taxon>
        <taxon>Arthropoda</taxon>
        <taxon>Hexapoda</taxon>
        <taxon>Insecta</taxon>
        <taxon>Pterygota</taxon>
        <taxon>Neoptera</taxon>
        <taxon>Endopterygota</taxon>
        <taxon>Lepidoptera</taxon>
        <taxon>Glossata</taxon>
        <taxon>Ditrysia</taxon>
        <taxon>Papilionoidea</taxon>
        <taxon>Nymphalidae</taxon>
        <taxon>Satyrinae</taxon>
        <taxon>Satyrini</taxon>
        <taxon>Parargina</taxon>
        <taxon>Pararge</taxon>
    </lineage>
</organism>
<feature type="region of interest" description="Disordered" evidence="1">
    <location>
        <begin position="1"/>
        <end position="45"/>
    </location>
</feature>
<feature type="compositionally biased region" description="Basic and acidic residues" evidence="1">
    <location>
        <begin position="17"/>
        <end position="45"/>
    </location>
</feature>
<feature type="compositionally biased region" description="Acidic residues" evidence="1">
    <location>
        <begin position="97"/>
        <end position="111"/>
    </location>
</feature>
<evidence type="ECO:0000256" key="1">
    <source>
        <dbReference type="SAM" id="MobiDB-lite"/>
    </source>
</evidence>
<proteinExistence type="predicted"/>
<dbReference type="Proteomes" id="UP000838756">
    <property type="component" value="Unassembled WGS sequence"/>
</dbReference>
<reference evidence="2" key="1">
    <citation type="submission" date="2022-03" db="EMBL/GenBank/DDBJ databases">
        <authorList>
            <person name="Lindestad O."/>
        </authorList>
    </citation>
    <scope>NUCLEOTIDE SEQUENCE</scope>
</reference>
<dbReference type="AlphaFoldDB" id="A0A8S4R147"/>
<evidence type="ECO:0000313" key="3">
    <source>
        <dbReference type="Proteomes" id="UP000838756"/>
    </source>
</evidence>
<feature type="compositionally biased region" description="Basic residues" evidence="1">
    <location>
        <begin position="1"/>
        <end position="13"/>
    </location>
</feature>
<sequence>MPKNKVKQHKKSTTKPFHRDEEKRQRFKVQSEKEEKVSQKEDRDDLRSPIVKKLLRISNSLRCEAKDECEDKCSNKFLGKLKIKCKVKCNYKYDCESEEKEEEKEEKDPCDDSNGSCNSEETGISTKGVTWVTWVTKKPKCKRC</sequence>
<feature type="compositionally biased region" description="Polar residues" evidence="1">
    <location>
        <begin position="113"/>
        <end position="123"/>
    </location>
</feature>
<dbReference type="OrthoDB" id="7489286at2759"/>
<gene>
    <name evidence="2" type="primary">jg6570</name>
    <name evidence="2" type="ORF">PAEG_LOCUS8437</name>
</gene>